<sequence length="138" mass="15897">MATLKKLMTLLSKEGLVENRAEVIHTFTRGRTSSARDLSENEIELLCQFFESNSHETLDKKRKRLIAVIFGVFKKMNRNVSIEYVKSTACKAAKETDFNNIPGYRLDSLYNAFLKAQKDLTFTGRIVENFIAESQFYN</sequence>
<dbReference type="AlphaFoldDB" id="A0A644SJT1"/>
<protein>
    <submittedName>
        <fullName evidence="1">Uncharacterized protein</fullName>
    </submittedName>
</protein>
<gene>
    <name evidence="1" type="ORF">SDC9_00402</name>
</gene>
<evidence type="ECO:0000313" key="1">
    <source>
        <dbReference type="EMBL" id="MPL54936.1"/>
    </source>
</evidence>
<comment type="caution">
    <text evidence="1">The sequence shown here is derived from an EMBL/GenBank/DDBJ whole genome shotgun (WGS) entry which is preliminary data.</text>
</comment>
<name>A0A644SJT1_9ZZZZ</name>
<organism evidence="1">
    <name type="scientific">bioreactor metagenome</name>
    <dbReference type="NCBI Taxonomy" id="1076179"/>
    <lineage>
        <taxon>unclassified sequences</taxon>
        <taxon>metagenomes</taxon>
        <taxon>ecological metagenomes</taxon>
    </lineage>
</organism>
<accession>A0A644SJT1</accession>
<proteinExistence type="predicted"/>
<reference evidence="1" key="1">
    <citation type="submission" date="2019-08" db="EMBL/GenBank/DDBJ databases">
        <authorList>
            <person name="Kucharzyk K."/>
            <person name="Murdoch R.W."/>
            <person name="Higgins S."/>
            <person name="Loffler F."/>
        </authorList>
    </citation>
    <scope>NUCLEOTIDE SEQUENCE</scope>
</reference>
<dbReference type="EMBL" id="VSSQ01000001">
    <property type="protein sequence ID" value="MPL54936.1"/>
    <property type="molecule type" value="Genomic_DNA"/>
</dbReference>